<dbReference type="InterPro" id="IPR035974">
    <property type="entry name" value="Rap/Ran-GAP_sf"/>
</dbReference>
<feature type="domain" description="Rap-GAP" evidence="3">
    <location>
        <begin position="411"/>
        <end position="625"/>
    </location>
</feature>
<feature type="region of interest" description="Disordered" evidence="2">
    <location>
        <begin position="1"/>
        <end position="33"/>
    </location>
</feature>
<feature type="compositionally biased region" description="Polar residues" evidence="2">
    <location>
        <begin position="73"/>
        <end position="88"/>
    </location>
</feature>
<dbReference type="SUPFAM" id="SSF111347">
    <property type="entry name" value="Rap/Ran-GAP"/>
    <property type="match status" value="1"/>
</dbReference>
<dbReference type="Gene3D" id="3.40.50.11210">
    <property type="entry name" value="Rap/Ran-GAP"/>
    <property type="match status" value="1"/>
</dbReference>
<feature type="region of interest" description="Disordered" evidence="2">
    <location>
        <begin position="64"/>
        <end position="185"/>
    </location>
</feature>
<dbReference type="Gene3D" id="6.10.140.210">
    <property type="match status" value="1"/>
</dbReference>
<evidence type="ECO:0000313" key="5">
    <source>
        <dbReference type="Proteomes" id="UP000663864"/>
    </source>
</evidence>
<accession>A0A813RN20</accession>
<feature type="region of interest" description="Disordered" evidence="2">
    <location>
        <begin position="651"/>
        <end position="787"/>
    </location>
</feature>
<feature type="compositionally biased region" description="Low complexity" evidence="2">
    <location>
        <begin position="100"/>
        <end position="111"/>
    </location>
</feature>
<feature type="compositionally biased region" description="Polar residues" evidence="2">
    <location>
        <begin position="696"/>
        <end position="725"/>
    </location>
</feature>
<keyword evidence="1" id="KW-0343">GTPase activation</keyword>
<feature type="compositionally biased region" description="Low complexity" evidence="2">
    <location>
        <begin position="161"/>
        <end position="178"/>
    </location>
</feature>
<feature type="compositionally biased region" description="Basic and acidic residues" evidence="2">
    <location>
        <begin position="769"/>
        <end position="785"/>
    </location>
</feature>
<feature type="compositionally biased region" description="Low complexity" evidence="2">
    <location>
        <begin position="751"/>
        <end position="767"/>
    </location>
</feature>
<dbReference type="GO" id="GO:0005737">
    <property type="term" value="C:cytoplasm"/>
    <property type="evidence" value="ECO:0007669"/>
    <property type="project" value="TreeGrafter"/>
</dbReference>
<dbReference type="PANTHER" id="PTHR15711">
    <property type="entry name" value="RAP GTPASE-ACTIVATING PROTEIN"/>
    <property type="match status" value="1"/>
</dbReference>
<feature type="compositionally biased region" description="Polar residues" evidence="2">
    <location>
        <begin position="147"/>
        <end position="160"/>
    </location>
</feature>
<evidence type="ECO:0000256" key="2">
    <source>
        <dbReference type="SAM" id="MobiDB-lite"/>
    </source>
</evidence>
<comment type="caution">
    <text evidence="4">The sequence shown here is derived from an EMBL/GenBank/DDBJ whole genome shotgun (WGS) entry which is preliminary data.</text>
</comment>
<sequence length="919" mass="104537">MQTSYKTHDNYQEDIEYKHHKPVKYSRSHDTNDQRQYLQYQSSYNNNRSMASTFRHSIRHLTSCASARRKPGRNSSSNKQNSSTVETNVTHEDEYRHSTKTSLLPKKSSSSQKEYNRLAGATTQSTNQDIPPALPPRKPLDKKHSVQMPSTTRNPSVGDNTSSQISSSTADDISSSPSLAPPRVLPNKEISTSLVNLMGTASDAISINDTTQPITQETQQRKHSVVDFIQRLSTAPATTVDRLGLFESLSNVGTTGTIESPSSQRTVFIGNHTPITYIKPTNEYAWCFESSTTIHGNSGTSIDECLPQLEIDDKPLIYRQQFQAKEHFNWYGISESQGPVIISYKHSIDQNKQRSIMSIVRIRQRTSIETLLDIHPSCTPSDILRRICEQCAITDVEYFDPVLCDGAHDLLLKYDESLVSNQHKYGIIYQRENQLTEEDIFSNETHSIAMDKFLDLIGTRVKLKDFRGFRGGLDVKSDQTGTESVYEQFRNHEIMFHVSTLLPHSKSERQQLERKRHIGNDIVAIVFQETETKFNPECIVSQFLHVYLVITPLNNDGTQFKVSVIHRDSVPSFGPNFNHSTIFHCDHIFKQWLLTKLINAEMASCRASTFQKYQERTKMNLFENLYRTLHDNNRPLMNFILYNSQYKHECDIEQQQQQQQKEEIQNNSSIKSPDRHADSSLLGSVRRRFIAPKLRIQNSTTTDNGKSSPAPTTNILSPSSNNTNDSRSKVRSMTMDLRRSVSRESITTNGNNTTKMTSFFSSSKTNSPRLDKQTANRSSLDHENIDSASNLRSNTKFLSPATCPSSPWTPTSTNGYPTSPSNEWNHNGDTYSHATSILNTTFNFNNKLPSDDIDNDIHMSFLPDDLQATSKDDLIKFVIALQQQHSLRIAQMDQIHSNTLKQLETQLLQQKNIIHRDNS</sequence>
<dbReference type="Pfam" id="PF02145">
    <property type="entry name" value="Rap_GAP"/>
    <property type="match status" value="1"/>
</dbReference>
<dbReference type="PANTHER" id="PTHR15711:SF32">
    <property type="entry name" value="RAP GTPASE ACTIVATING PROTEIN 1, ISOFORM H"/>
    <property type="match status" value="1"/>
</dbReference>
<dbReference type="InterPro" id="IPR000331">
    <property type="entry name" value="Rap/Ran_GAP_dom"/>
</dbReference>
<evidence type="ECO:0000256" key="1">
    <source>
        <dbReference type="ARBA" id="ARBA00022468"/>
    </source>
</evidence>
<dbReference type="GO" id="GO:0051056">
    <property type="term" value="P:regulation of small GTPase mediated signal transduction"/>
    <property type="evidence" value="ECO:0007669"/>
    <property type="project" value="InterPro"/>
</dbReference>
<reference evidence="4" key="1">
    <citation type="submission" date="2021-02" db="EMBL/GenBank/DDBJ databases">
        <authorList>
            <person name="Nowell W R."/>
        </authorList>
    </citation>
    <scope>NUCLEOTIDE SEQUENCE</scope>
</reference>
<dbReference type="EMBL" id="CAJNOT010000026">
    <property type="protein sequence ID" value="CAF0783174.1"/>
    <property type="molecule type" value="Genomic_DNA"/>
</dbReference>
<gene>
    <name evidence="4" type="ORF">ZHD862_LOCUS1505</name>
</gene>
<name>A0A813RN20_9BILA</name>
<dbReference type="FunFam" id="3.40.50.11210:FF:000001">
    <property type="entry name" value="Ral GTPase-activating protein subunit alpha-1 isoform 1"/>
    <property type="match status" value="1"/>
</dbReference>
<dbReference type="GO" id="GO:0005096">
    <property type="term" value="F:GTPase activator activity"/>
    <property type="evidence" value="ECO:0007669"/>
    <property type="project" value="UniProtKB-KW"/>
</dbReference>
<dbReference type="AlphaFoldDB" id="A0A813RN20"/>
<dbReference type="PROSITE" id="PS50085">
    <property type="entry name" value="RAPGAP"/>
    <property type="match status" value="1"/>
</dbReference>
<evidence type="ECO:0000259" key="3">
    <source>
        <dbReference type="PROSITE" id="PS50085"/>
    </source>
</evidence>
<dbReference type="Proteomes" id="UP000663864">
    <property type="component" value="Unassembled WGS sequence"/>
</dbReference>
<proteinExistence type="predicted"/>
<dbReference type="InterPro" id="IPR050989">
    <property type="entry name" value="Rap1_Ran_GAP"/>
</dbReference>
<evidence type="ECO:0000313" key="4">
    <source>
        <dbReference type="EMBL" id="CAF0783174.1"/>
    </source>
</evidence>
<dbReference type="Pfam" id="PF21022">
    <property type="entry name" value="Rap-GAP_dimer"/>
    <property type="match status" value="1"/>
</dbReference>
<feature type="compositionally biased region" description="Basic and acidic residues" evidence="2">
    <location>
        <begin position="1"/>
        <end position="17"/>
    </location>
</feature>
<protein>
    <recommendedName>
        <fullName evidence="3">Rap-GAP domain-containing protein</fullName>
    </recommendedName>
</protein>
<organism evidence="4 5">
    <name type="scientific">Rotaria sordida</name>
    <dbReference type="NCBI Taxonomy" id="392033"/>
    <lineage>
        <taxon>Eukaryota</taxon>
        <taxon>Metazoa</taxon>
        <taxon>Spiralia</taxon>
        <taxon>Gnathifera</taxon>
        <taxon>Rotifera</taxon>
        <taxon>Eurotatoria</taxon>
        <taxon>Bdelloidea</taxon>
        <taxon>Philodinida</taxon>
        <taxon>Philodinidae</taxon>
        <taxon>Rotaria</taxon>
    </lineage>
</organism>